<sequence length="290" mass="33601">MIISSWNCQGAVSPNFRKVVNEYGRLYKIDMIALLETRVSGSHADKICKDLGFEHWLRVEAFGFSGGIWVCWNNNGFELEVLNTHPQFINCRVKPTWGSPWIASFVYGSPNTGLRRLLWEDLRLSCLNMDEQWVVLGDFNVVVSMEEQYGYRTYNASGSREFQDWLFDTALVDMGYEGVLFTWSRSDGGDGMARLDREVCTTAWRWRFAEARIVHPPKFHSDHCPIILSLGEQPLPNGNFFRCQAAWFAHPDFLWSNIEGLQQGLMKWNREEFGNIFAKKHQLLRRIEGV</sequence>
<evidence type="ECO:0000313" key="2">
    <source>
        <dbReference type="Proteomes" id="UP000091857"/>
    </source>
</evidence>
<dbReference type="Proteomes" id="UP000091857">
    <property type="component" value="Chromosome 1"/>
</dbReference>
<reference evidence="2" key="1">
    <citation type="journal article" date="2016" name="Nat. Biotechnol.">
        <title>Sequencing wild and cultivated cassava and related species reveals extensive interspecific hybridization and genetic diversity.</title>
        <authorList>
            <person name="Bredeson J.V."/>
            <person name="Lyons J.B."/>
            <person name="Prochnik S.E."/>
            <person name="Wu G.A."/>
            <person name="Ha C.M."/>
            <person name="Edsinger-Gonzales E."/>
            <person name="Grimwood J."/>
            <person name="Schmutz J."/>
            <person name="Rabbi I.Y."/>
            <person name="Egesi C."/>
            <person name="Nauluvula P."/>
            <person name="Lebot V."/>
            <person name="Ndunguru J."/>
            <person name="Mkamilo G."/>
            <person name="Bart R.S."/>
            <person name="Setter T.L."/>
            <person name="Gleadow R.M."/>
            <person name="Kulakow P."/>
            <person name="Ferguson M.E."/>
            <person name="Rounsley S."/>
            <person name="Rokhsar D.S."/>
        </authorList>
    </citation>
    <scope>NUCLEOTIDE SEQUENCE [LARGE SCALE GENOMIC DNA]</scope>
    <source>
        <strain evidence="2">cv. AM560-2</strain>
    </source>
</reference>
<organism evidence="1 2">
    <name type="scientific">Manihot esculenta</name>
    <name type="common">Cassava</name>
    <name type="synonym">Jatropha manihot</name>
    <dbReference type="NCBI Taxonomy" id="3983"/>
    <lineage>
        <taxon>Eukaryota</taxon>
        <taxon>Viridiplantae</taxon>
        <taxon>Streptophyta</taxon>
        <taxon>Embryophyta</taxon>
        <taxon>Tracheophyta</taxon>
        <taxon>Spermatophyta</taxon>
        <taxon>Magnoliopsida</taxon>
        <taxon>eudicotyledons</taxon>
        <taxon>Gunneridae</taxon>
        <taxon>Pentapetalae</taxon>
        <taxon>rosids</taxon>
        <taxon>fabids</taxon>
        <taxon>Malpighiales</taxon>
        <taxon>Euphorbiaceae</taxon>
        <taxon>Crotonoideae</taxon>
        <taxon>Manihoteae</taxon>
        <taxon>Manihot</taxon>
    </lineage>
</organism>
<evidence type="ECO:0000313" key="1">
    <source>
        <dbReference type="EMBL" id="KAG8661935.1"/>
    </source>
</evidence>
<dbReference type="EMBL" id="CM004387">
    <property type="protein sequence ID" value="KAG8661935.1"/>
    <property type="molecule type" value="Genomic_DNA"/>
</dbReference>
<name>A0ACB7IBS4_MANES</name>
<protein>
    <submittedName>
        <fullName evidence="1">Uncharacterized protein</fullName>
    </submittedName>
</protein>
<gene>
    <name evidence="1" type="ORF">MANES_01G048981v8</name>
</gene>
<accession>A0ACB7IBS4</accession>
<keyword evidence="2" id="KW-1185">Reference proteome</keyword>
<proteinExistence type="predicted"/>
<comment type="caution">
    <text evidence="1">The sequence shown here is derived from an EMBL/GenBank/DDBJ whole genome shotgun (WGS) entry which is preliminary data.</text>
</comment>